<dbReference type="AlphaFoldDB" id="A0A271LTB9"/>
<dbReference type="EMBL" id="NPKJ01000022">
    <property type="protein sequence ID" value="PAQ11017.1"/>
    <property type="molecule type" value="Genomic_DNA"/>
</dbReference>
<proteinExistence type="predicted"/>
<gene>
    <name evidence="1" type="ORF">CIT26_06960</name>
</gene>
<sequence length="128" mass="14294">MRREEVPPALAESTGLATWWPRWPTARLPFQIGISLMRVLALRLTAVQFTLDKAMAPAGGWAPLGPRLWPYGSRRGDRDAGRSRPHGLPRMVAVTAVNRVRLPALIQKEQQWPFPNLTHGGLVVMLGR</sequence>
<evidence type="ECO:0000313" key="1">
    <source>
        <dbReference type="EMBL" id="PAQ11017.1"/>
    </source>
</evidence>
<accession>A0A271LTB9</accession>
<keyword evidence="2" id="KW-1185">Reference proteome</keyword>
<organism evidence="1 2">
    <name type="scientific">Mesorhizobium temperatum</name>
    <dbReference type="NCBI Taxonomy" id="241416"/>
    <lineage>
        <taxon>Bacteria</taxon>
        <taxon>Pseudomonadati</taxon>
        <taxon>Pseudomonadota</taxon>
        <taxon>Alphaproteobacteria</taxon>
        <taxon>Hyphomicrobiales</taxon>
        <taxon>Phyllobacteriaceae</taxon>
        <taxon>Mesorhizobium</taxon>
    </lineage>
</organism>
<reference evidence="1 2" key="1">
    <citation type="submission" date="2017-08" db="EMBL/GenBank/DDBJ databases">
        <title>Mesorhizobium wenxinae sp. nov., a novel rhizobial species isolated from root nodules of chickpea (Cicer arietinum L.).</title>
        <authorList>
            <person name="Zhang J."/>
        </authorList>
    </citation>
    <scope>NUCLEOTIDE SEQUENCE [LARGE SCALE GENOMIC DNA]</scope>
    <source>
        <strain evidence="1 2">SDW018</strain>
    </source>
</reference>
<name>A0A271LTB9_9HYPH</name>
<dbReference type="Proteomes" id="UP000216442">
    <property type="component" value="Unassembled WGS sequence"/>
</dbReference>
<comment type="caution">
    <text evidence="1">The sequence shown here is derived from an EMBL/GenBank/DDBJ whole genome shotgun (WGS) entry which is preliminary data.</text>
</comment>
<protein>
    <submittedName>
        <fullName evidence="1">Uncharacterized protein</fullName>
    </submittedName>
</protein>
<evidence type="ECO:0000313" key="2">
    <source>
        <dbReference type="Proteomes" id="UP000216442"/>
    </source>
</evidence>